<dbReference type="HOGENOM" id="CLU_012062_16_4_3"/>
<dbReference type="EC" id="5.2.1.8" evidence="3"/>
<protein>
    <recommendedName>
        <fullName evidence="3">Peptidyl-prolyl cis-trans isomerase</fullName>
        <shortName evidence="3">PPIase</shortName>
        <ecNumber evidence="3">5.2.1.8</ecNumber>
    </recommendedName>
</protein>
<dbReference type="STRING" id="1183438.GKIL_2338"/>
<dbReference type="SUPFAM" id="SSF50891">
    <property type="entry name" value="Cyclophilin-like"/>
    <property type="match status" value="1"/>
</dbReference>
<dbReference type="RefSeq" id="WP_023173755.1">
    <property type="nucleotide sequence ID" value="NC_022600.1"/>
</dbReference>
<dbReference type="InterPro" id="IPR002130">
    <property type="entry name" value="Cyclophilin-type_PPIase_dom"/>
</dbReference>
<reference evidence="5 6" key="1">
    <citation type="journal article" date="2013" name="PLoS ONE">
        <title>Cultivation and Complete Genome Sequencing of Gloeobacter kilaueensis sp. nov., from a Lava Cave in Kilauea Caldera, Hawai'i.</title>
        <authorList>
            <person name="Saw J.H."/>
            <person name="Schatz M."/>
            <person name="Brown M.V."/>
            <person name="Kunkel D.D."/>
            <person name="Foster J.S."/>
            <person name="Shick H."/>
            <person name="Christensen S."/>
            <person name="Hou S."/>
            <person name="Wan X."/>
            <person name="Donachie S.P."/>
        </authorList>
    </citation>
    <scope>NUCLEOTIDE SEQUENCE [LARGE SCALE GENOMIC DNA]</scope>
    <source>
        <strain evidence="6">JS</strain>
    </source>
</reference>
<dbReference type="GO" id="GO:0003755">
    <property type="term" value="F:peptidyl-prolyl cis-trans isomerase activity"/>
    <property type="evidence" value="ECO:0007669"/>
    <property type="project" value="UniProtKB-UniRule"/>
</dbReference>
<dbReference type="PROSITE" id="PS00170">
    <property type="entry name" value="CSA_PPIASE_1"/>
    <property type="match status" value="1"/>
</dbReference>
<feature type="signal peptide" evidence="3">
    <location>
        <begin position="1"/>
        <end position="25"/>
    </location>
</feature>
<feature type="chain" id="PRO_5006530872" description="Peptidyl-prolyl cis-trans isomerase" evidence="3">
    <location>
        <begin position="26"/>
        <end position="232"/>
    </location>
</feature>
<dbReference type="Proteomes" id="UP000017396">
    <property type="component" value="Chromosome"/>
</dbReference>
<dbReference type="EMBL" id="CP003587">
    <property type="protein sequence ID" value="AGY58584.1"/>
    <property type="molecule type" value="Genomic_DNA"/>
</dbReference>
<dbReference type="PROSITE" id="PS51257">
    <property type="entry name" value="PROKAR_LIPOPROTEIN"/>
    <property type="match status" value="1"/>
</dbReference>
<dbReference type="Pfam" id="PF00160">
    <property type="entry name" value="Pro_isomerase"/>
    <property type="match status" value="1"/>
</dbReference>
<dbReference type="InterPro" id="IPR029000">
    <property type="entry name" value="Cyclophilin-like_dom_sf"/>
</dbReference>
<keyword evidence="3" id="KW-0732">Signal</keyword>
<dbReference type="AlphaFoldDB" id="U5QLT7"/>
<keyword evidence="2 3" id="KW-0413">Isomerase</keyword>
<feature type="domain" description="PPIase cyclophilin-type" evidence="4">
    <location>
        <begin position="64"/>
        <end position="218"/>
    </location>
</feature>
<dbReference type="PATRIC" id="fig|1183438.3.peg.2298"/>
<evidence type="ECO:0000313" key="5">
    <source>
        <dbReference type="EMBL" id="AGY58584.1"/>
    </source>
</evidence>
<evidence type="ECO:0000259" key="4">
    <source>
        <dbReference type="PROSITE" id="PS50072"/>
    </source>
</evidence>
<comment type="function">
    <text evidence="3">PPIases accelerate the folding of proteins. It catalyzes the cis-trans isomerization of proline imidic peptide bonds in oligopeptides.</text>
</comment>
<evidence type="ECO:0000256" key="2">
    <source>
        <dbReference type="ARBA" id="ARBA00023235"/>
    </source>
</evidence>
<dbReference type="PANTHER" id="PTHR43246">
    <property type="entry name" value="PEPTIDYL-PROLYL CIS-TRANS ISOMERASE CYP38, CHLOROPLASTIC"/>
    <property type="match status" value="1"/>
</dbReference>
<dbReference type="KEGG" id="glj:GKIL_2338"/>
<dbReference type="eggNOG" id="COG0652">
    <property type="taxonomic scope" value="Bacteria"/>
</dbReference>
<comment type="catalytic activity">
    <reaction evidence="3">
        <text>[protein]-peptidylproline (omega=180) = [protein]-peptidylproline (omega=0)</text>
        <dbReference type="Rhea" id="RHEA:16237"/>
        <dbReference type="Rhea" id="RHEA-COMP:10747"/>
        <dbReference type="Rhea" id="RHEA-COMP:10748"/>
        <dbReference type="ChEBI" id="CHEBI:83833"/>
        <dbReference type="ChEBI" id="CHEBI:83834"/>
        <dbReference type="EC" id="5.2.1.8"/>
    </reaction>
</comment>
<gene>
    <name evidence="5" type="primary">ppiB</name>
    <name evidence="5" type="ORF">GKIL_2338</name>
</gene>
<dbReference type="OrthoDB" id="9796864at2"/>
<sequence length="232" mass="24827">MQRMRLTLRLFLASAFILAVSACSAVVPPASTQENPKVTNSANVPANLPRLKGKATVELKTNKGPIVLEVDGDNAPVTAGNFVDLVKRKFFDNLTFHRVVPGFVIQGGDPRGNGTGGFIDPATRSERTIPFEIRPTGKDGKPGELLYGSTYSENGLSPRQQPPVLLHNRGALAMARSQNPNSASSQFYITLADTHQLDGEYAVFGKVLKGQEVVDQIRVGDKILSATVVSGG</sequence>
<dbReference type="Gene3D" id="2.40.100.10">
    <property type="entry name" value="Cyclophilin-like"/>
    <property type="match status" value="1"/>
</dbReference>
<evidence type="ECO:0000313" key="6">
    <source>
        <dbReference type="Proteomes" id="UP000017396"/>
    </source>
</evidence>
<keyword evidence="6" id="KW-1185">Reference proteome</keyword>
<accession>U5QLT7</accession>
<dbReference type="GO" id="GO:0006457">
    <property type="term" value="P:protein folding"/>
    <property type="evidence" value="ECO:0007669"/>
    <property type="project" value="InterPro"/>
</dbReference>
<proteinExistence type="inferred from homology"/>
<evidence type="ECO:0000256" key="3">
    <source>
        <dbReference type="RuleBase" id="RU363019"/>
    </source>
</evidence>
<comment type="similarity">
    <text evidence="3">Belongs to the cyclophilin-type PPIase family.</text>
</comment>
<organism evidence="5 6">
    <name type="scientific">Gloeobacter kilaueensis (strain ATCC BAA-2537 / CCAP 1431/1 / ULC 316 / JS1)</name>
    <dbReference type="NCBI Taxonomy" id="1183438"/>
    <lineage>
        <taxon>Bacteria</taxon>
        <taxon>Bacillati</taxon>
        <taxon>Cyanobacteriota</taxon>
        <taxon>Cyanophyceae</taxon>
        <taxon>Gloeobacterales</taxon>
        <taxon>Gloeobacteraceae</taxon>
        <taxon>Gloeobacter</taxon>
    </lineage>
</organism>
<dbReference type="InterPro" id="IPR020892">
    <property type="entry name" value="Cyclophilin-type_PPIase_CS"/>
</dbReference>
<dbReference type="PRINTS" id="PR00153">
    <property type="entry name" value="CSAPPISMRASE"/>
</dbReference>
<keyword evidence="1 3" id="KW-0697">Rotamase</keyword>
<evidence type="ECO:0000256" key="1">
    <source>
        <dbReference type="ARBA" id="ARBA00023110"/>
    </source>
</evidence>
<name>U5QLT7_GLOK1</name>
<dbReference type="PROSITE" id="PS50072">
    <property type="entry name" value="CSA_PPIASE_2"/>
    <property type="match status" value="1"/>
</dbReference>
<dbReference type="InterPro" id="IPR044665">
    <property type="entry name" value="E_coli_cyclophilin_A-like"/>
</dbReference>